<dbReference type="GO" id="GO:0098719">
    <property type="term" value="P:sodium ion import across plasma membrane"/>
    <property type="evidence" value="ECO:0007669"/>
    <property type="project" value="TreeGrafter"/>
</dbReference>
<keyword evidence="6" id="KW-0915">Sodium</keyword>
<gene>
    <name evidence="12" type="ORF">GCM10011600_03660</name>
</gene>
<evidence type="ECO:0000313" key="13">
    <source>
        <dbReference type="Proteomes" id="UP000617531"/>
    </source>
</evidence>
<keyword evidence="3" id="KW-1003">Cell membrane</keyword>
<feature type="transmembrane region" description="Helical" evidence="10">
    <location>
        <begin position="368"/>
        <end position="390"/>
    </location>
</feature>
<dbReference type="InterPro" id="IPR018422">
    <property type="entry name" value="Cation/H_exchanger_CPA1"/>
</dbReference>
<dbReference type="RefSeq" id="WP_191281669.1">
    <property type="nucleotide sequence ID" value="NZ_BNAI01000001.1"/>
</dbReference>
<evidence type="ECO:0000256" key="4">
    <source>
        <dbReference type="ARBA" id="ARBA00022692"/>
    </source>
</evidence>
<keyword evidence="5 10" id="KW-1133">Transmembrane helix</keyword>
<dbReference type="Pfam" id="PF00999">
    <property type="entry name" value="Na_H_Exchanger"/>
    <property type="match status" value="1"/>
</dbReference>
<protein>
    <submittedName>
        <fullName evidence="12">Peptidase</fullName>
    </submittedName>
</protein>
<feature type="transmembrane region" description="Helical" evidence="10">
    <location>
        <begin position="273"/>
        <end position="294"/>
    </location>
</feature>
<feature type="transmembrane region" description="Helical" evidence="10">
    <location>
        <begin position="56"/>
        <end position="76"/>
    </location>
</feature>
<reference evidence="12" key="2">
    <citation type="submission" date="2020-09" db="EMBL/GenBank/DDBJ databases">
        <authorList>
            <person name="Sun Q."/>
            <person name="Zhou Y."/>
        </authorList>
    </citation>
    <scope>NUCLEOTIDE SEQUENCE</scope>
    <source>
        <strain evidence="12">CGMCC 1.16548</strain>
    </source>
</reference>
<feature type="transmembrane region" description="Helical" evidence="10">
    <location>
        <begin position="306"/>
        <end position="332"/>
    </location>
</feature>
<name>A0A8J3GN78_9MICO</name>
<dbReference type="GO" id="GO:0015386">
    <property type="term" value="F:potassium:proton antiporter activity"/>
    <property type="evidence" value="ECO:0007669"/>
    <property type="project" value="TreeGrafter"/>
</dbReference>
<feature type="transmembrane region" description="Helical" evidence="10">
    <location>
        <begin position="187"/>
        <end position="208"/>
    </location>
</feature>
<keyword evidence="9" id="KW-0739">Sodium transport</keyword>
<sequence>MDLDFALVGIGGVVLIVAAAAFSHRLGVAAPLLLVLVGIGYSFIPGIPNIEVDPELILMGVLPLLLYAAAIQLPVVDFRRNFGSISALSVLLVIGSAFLTGFVLFVILEDLDLAAAIALGAVISPTDVVAATAIGKRLGLPPRLLAILEGEGLVNDATALVLLRSAIAAGALSVSGTFDIAGSIGDFAYSVVVALALGLIVGFVSVVIRRRLGQPILDTAISFAVPFIAYIPAEELHASGVIAVVASGIYSGHQSARLTPQSRIAERLNWRTLQFVLENGVFLLMGAQLSGIVTEIEQGDLAWHQAVALGVLLAGILMVLRFGFVWPLLFFVRRGEQRSARRAARATGSLRRSEQARNDVKQYQAEGLGWRGGIVLGWAGMRGVVTLAAAQSLPRETPYYEQLVLIAFTVAIVTLLVQGGTLPLVIRWTGIRGSDRIADRRELATLLDEMQEAGLATLDAPRLRLPDGSDIDPAVIERVRHDTLLASEVAWERAKHADADDGILQSPHQQYRELRREVLQVERDVLLDARARGAYPSRILQRAQSLLDLEEARLEQMSTGGRD</sequence>
<keyword evidence="7" id="KW-0406">Ion transport</keyword>
<keyword evidence="2" id="KW-0813">Transport</keyword>
<feature type="transmembrane region" description="Helical" evidence="10">
    <location>
        <begin position="402"/>
        <end position="426"/>
    </location>
</feature>
<dbReference type="PANTHER" id="PTHR10110:SF86">
    <property type="entry name" value="SODIUM_HYDROGEN EXCHANGER 7"/>
    <property type="match status" value="1"/>
</dbReference>
<evidence type="ECO:0000256" key="3">
    <source>
        <dbReference type="ARBA" id="ARBA00022475"/>
    </source>
</evidence>
<evidence type="ECO:0000313" key="12">
    <source>
        <dbReference type="EMBL" id="GHF06323.1"/>
    </source>
</evidence>
<dbReference type="EMBL" id="BNAI01000001">
    <property type="protein sequence ID" value="GHF06323.1"/>
    <property type="molecule type" value="Genomic_DNA"/>
</dbReference>
<dbReference type="GO" id="GO:0051453">
    <property type="term" value="P:regulation of intracellular pH"/>
    <property type="evidence" value="ECO:0007669"/>
    <property type="project" value="TreeGrafter"/>
</dbReference>
<evidence type="ECO:0000256" key="6">
    <source>
        <dbReference type="ARBA" id="ARBA00023053"/>
    </source>
</evidence>
<evidence type="ECO:0000256" key="2">
    <source>
        <dbReference type="ARBA" id="ARBA00022448"/>
    </source>
</evidence>
<organism evidence="12 13">
    <name type="scientific">Pseudolysinimonas yzui</name>
    <dbReference type="NCBI Taxonomy" id="2708254"/>
    <lineage>
        <taxon>Bacteria</taxon>
        <taxon>Bacillati</taxon>
        <taxon>Actinomycetota</taxon>
        <taxon>Actinomycetes</taxon>
        <taxon>Micrococcales</taxon>
        <taxon>Microbacteriaceae</taxon>
        <taxon>Pseudolysinimonas</taxon>
    </lineage>
</organism>
<proteinExistence type="predicted"/>
<evidence type="ECO:0000256" key="5">
    <source>
        <dbReference type="ARBA" id="ARBA00022989"/>
    </source>
</evidence>
<feature type="transmembrane region" description="Helical" evidence="10">
    <location>
        <begin position="88"/>
        <end position="107"/>
    </location>
</feature>
<keyword evidence="4 10" id="KW-0812">Transmembrane</keyword>
<feature type="transmembrane region" description="Helical" evidence="10">
    <location>
        <begin position="113"/>
        <end position="133"/>
    </location>
</feature>
<dbReference type="Gene3D" id="6.10.140.1330">
    <property type="match status" value="1"/>
</dbReference>
<comment type="caution">
    <text evidence="12">The sequence shown here is derived from an EMBL/GenBank/DDBJ whole genome shotgun (WGS) entry which is preliminary data.</text>
</comment>
<keyword evidence="8 10" id="KW-0472">Membrane</keyword>
<dbReference type="InterPro" id="IPR006153">
    <property type="entry name" value="Cation/H_exchanger_TM"/>
</dbReference>
<evidence type="ECO:0000256" key="8">
    <source>
        <dbReference type="ARBA" id="ARBA00023136"/>
    </source>
</evidence>
<accession>A0A8J3GN78</accession>
<evidence type="ECO:0000256" key="1">
    <source>
        <dbReference type="ARBA" id="ARBA00004651"/>
    </source>
</evidence>
<feature type="domain" description="Cation/H+ exchanger transmembrane" evidence="11">
    <location>
        <begin position="14"/>
        <end position="428"/>
    </location>
</feature>
<evidence type="ECO:0000256" key="7">
    <source>
        <dbReference type="ARBA" id="ARBA00023065"/>
    </source>
</evidence>
<feature type="transmembrane region" description="Helical" evidence="10">
    <location>
        <begin position="6"/>
        <end position="23"/>
    </location>
</feature>
<dbReference type="Proteomes" id="UP000617531">
    <property type="component" value="Unassembled WGS sequence"/>
</dbReference>
<evidence type="ECO:0000256" key="9">
    <source>
        <dbReference type="ARBA" id="ARBA00023201"/>
    </source>
</evidence>
<keyword evidence="13" id="KW-1185">Reference proteome</keyword>
<comment type="subcellular location">
    <subcellularLocation>
        <location evidence="1">Cell membrane</location>
        <topology evidence="1">Multi-pass membrane protein</topology>
    </subcellularLocation>
</comment>
<dbReference type="AlphaFoldDB" id="A0A8J3GN78"/>
<dbReference type="GO" id="GO:0005886">
    <property type="term" value="C:plasma membrane"/>
    <property type="evidence" value="ECO:0007669"/>
    <property type="project" value="UniProtKB-SubCell"/>
</dbReference>
<dbReference type="PANTHER" id="PTHR10110">
    <property type="entry name" value="SODIUM/HYDROGEN EXCHANGER"/>
    <property type="match status" value="1"/>
</dbReference>
<dbReference type="GO" id="GO:0015385">
    <property type="term" value="F:sodium:proton antiporter activity"/>
    <property type="evidence" value="ECO:0007669"/>
    <property type="project" value="InterPro"/>
</dbReference>
<evidence type="ECO:0000259" key="11">
    <source>
        <dbReference type="Pfam" id="PF00999"/>
    </source>
</evidence>
<evidence type="ECO:0000256" key="10">
    <source>
        <dbReference type="SAM" id="Phobius"/>
    </source>
</evidence>
<reference evidence="12" key="1">
    <citation type="journal article" date="2014" name="Int. J. Syst. Evol. Microbiol.">
        <title>Complete genome sequence of Corynebacterium casei LMG S-19264T (=DSM 44701T), isolated from a smear-ripened cheese.</title>
        <authorList>
            <consortium name="US DOE Joint Genome Institute (JGI-PGF)"/>
            <person name="Walter F."/>
            <person name="Albersmeier A."/>
            <person name="Kalinowski J."/>
            <person name="Ruckert C."/>
        </authorList>
    </citation>
    <scope>NUCLEOTIDE SEQUENCE</scope>
    <source>
        <strain evidence="12">CGMCC 1.16548</strain>
    </source>
</reference>
<feature type="transmembrane region" description="Helical" evidence="10">
    <location>
        <begin position="30"/>
        <end position="50"/>
    </location>
</feature>